<evidence type="ECO:0000313" key="1">
    <source>
        <dbReference type="EMBL" id="KAI5063916.1"/>
    </source>
</evidence>
<comment type="caution">
    <text evidence="1">The sequence shown here is derived from an EMBL/GenBank/DDBJ whole genome shotgun (WGS) entry which is preliminary data.</text>
</comment>
<dbReference type="Proteomes" id="UP000886520">
    <property type="component" value="Chromosome 20"/>
</dbReference>
<reference evidence="1" key="1">
    <citation type="submission" date="2021-01" db="EMBL/GenBank/DDBJ databases">
        <title>Adiantum capillus-veneris genome.</title>
        <authorList>
            <person name="Fang Y."/>
            <person name="Liao Q."/>
        </authorList>
    </citation>
    <scope>NUCLEOTIDE SEQUENCE</scope>
    <source>
        <strain evidence="1">H3</strain>
        <tissue evidence="1">Leaf</tissue>
    </source>
</reference>
<accession>A0A9D4UBC1</accession>
<sequence length="97" mass="11182">MEGDCLSIMREGNCIPQKSIMREILSIMQEGNCIPQKSERVECIIESLPSTTSKDTRRYDEQLQTLEEKRKPTLSMAWAHTKLCEELLDKKKEAGNH</sequence>
<dbReference type="AlphaFoldDB" id="A0A9D4UBC1"/>
<keyword evidence="2" id="KW-1185">Reference proteome</keyword>
<name>A0A9D4UBC1_ADICA</name>
<gene>
    <name evidence="1" type="ORF">GOP47_0020586</name>
</gene>
<organism evidence="1 2">
    <name type="scientific">Adiantum capillus-veneris</name>
    <name type="common">Maidenhair fern</name>
    <dbReference type="NCBI Taxonomy" id="13818"/>
    <lineage>
        <taxon>Eukaryota</taxon>
        <taxon>Viridiplantae</taxon>
        <taxon>Streptophyta</taxon>
        <taxon>Embryophyta</taxon>
        <taxon>Tracheophyta</taxon>
        <taxon>Polypodiopsida</taxon>
        <taxon>Polypodiidae</taxon>
        <taxon>Polypodiales</taxon>
        <taxon>Pteridineae</taxon>
        <taxon>Pteridaceae</taxon>
        <taxon>Vittarioideae</taxon>
        <taxon>Adiantum</taxon>
    </lineage>
</organism>
<dbReference type="EMBL" id="JABFUD020000020">
    <property type="protein sequence ID" value="KAI5063916.1"/>
    <property type="molecule type" value="Genomic_DNA"/>
</dbReference>
<proteinExistence type="predicted"/>
<protein>
    <submittedName>
        <fullName evidence="1">Uncharacterized protein</fullName>
    </submittedName>
</protein>
<evidence type="ECO:0000313" key="2">
    <source>
        <dbReference type="Proteomes" id="UP000886520"/>
    </source>
</evidence>